<dbReference type="SMART" id="SM00212">
    <property type="entry name" value="UBCc"/>
    <property type="match status" value="1"/>
</dbReference>
<dbReference type="STRING" id="81985.R0GS83"/>
<proteinExistence type="predicted"/>
<evidence type="ECO:0000259" key="1">
    <source>
        <dbReference type="PROSITE" id="PS50127"/>
    </source>
</evidence>
<feature type="domain" description="UBC core" evidence="1">
    <location>
        <begin position="1"/>
        <end position="148"/>
    </location>
</feature>
<dbReference type="EMBL" id="KB870805">
    <property type="protein sequence ID" value="EOA38646.1"/>
    <property type="molecule type" value="Genomic_DNA"/>
</dbReference>
<dbReference type="SUPFAM" id="SSF54495">
    <property type="entry name" value="UBC-like"/>
    <property type="match status" value="1"/>
</dbReference>
<accession>R0GS83</accession>
<organism evidence="2 3">
    <name type="scientific">Capsella rubella</name>
    <dbReference type="NCBI Taxonomy" id="81985"/>
    <lineage>
        <taxon>Eukaryota</taxon>
        <taxon>Viridiplantae</taxon>
        <taxon>Streptophyta</taxon>
        <taxon>Embryophyta</taxon>
        <taxon>Tracheophyta</taxon>
        <taxon>Spermatophyta</taxon>
        <taxon>Magnoliopsida</taxon>
        <taxon>eudicotyledons</taxon>
        <taxon>Gunneridae</taxon>
        <taxon>Pentapetalae</taxon>
        <taxon>rosids</taxon>
        <taxon>malvids</taxon>
        <taxon>Brassicales</taxon>
        <taxon>Brassicaceae</taxon>
        <taxon>Camelineae</taxon>
        <taxon>Capsella</taxon>
    </lineage>
</organism>
<name>R0GS83_9BRAS</name>
<gene>
    <name evidence="2" type="ORF">CARUB_v10010556mg</name>
</gene>
<evidence type="ECO:0000313" key="3">
    <source>
        <dbReference type="Proteomes" id="UP000029121"/>
    </source>
</evidence>
<evidence type="ECO:0000313" key="2">
    <source>
        <dbReference type="EMBL" id="EOA38646.1"/>
    </source>
</evidence>
<dbReference type="Pfam" id="PF00179">
    <property type="entry name" value="UQ_con"/>
    <property type="match status" value="1"/>
</dbReference>
<dbReference type="InterPro" id="IPR016135">
    <property type="entry name" value="UBQ-conjugating_enzyme/RWD"/>
</dbReference>
<dbReference type="Proteomes" id="UP000029121">
    <property type="component" value="Unassembled WGS sequence"/>
</dbReference>
<dbReference type="PANTHER" id="PTHR24068">
    <property type="entry name" value="UBIQUITIN-CONJUGATING ENZYME E2"/>
    <property type="match status" value="1"/>
</dbReference>
<dbReference type="InterPro" id="IPR000608">
    <property type="entry name" value="UBC"/>
</dbReference>
<reference evidence="3" key="1">
    <citation type="journal article" date="2013" name="Nat. Genet.">
        <title>The Capsella rubella genome and the genomic consequences of rapid mating system evolution.</title>
        <authorList>
            <person name="Slotte T."/>
            <person name="Hazzouri K.M."/>
            <person name="Agren J.A."/>
            <person name="Koenig D."/>
            <person name="Maumus F."/>
            <person name="Guo Y.L."/>
            <person name="Steige K."/>
            <person name="Platts A.E."/>
            <person name="Escobar J.S."/>
            <person name="Newman L.K."/>
            <person name="Wang W."/>
            <person name="Mandakova T."/>
            <person name="Vello E."/>
            <person name="Smith L.M."/>
            <person name="Henz S.R."/>
            <person name="Steffen J."/>
            <person name="Takuno S."/>
            <person name="Brandvain Y."/>
            <person name="Coop G."/>
            <person name="Andolfatto P."/>
            <person name="Hu T.T."/>
            <person name="Blanchette M."/>
            <person name="Clark R.M."/>
            <person name="Quesneville H."/>
            <person name="Nordborg M."/>
            <person name="Gaut B.S."/>
            <person name="Lysak M.A."/>
            <person name="Jenkins J."/>
            <person name="Grimwood J."/>
            <person name="Chapman J."/>
            <person name="Prochnik S."/>
            <person name="Shu S."/>
            <person name="Rokhsar D."/>
            <person name="Schmutz J."/>
            <person name="Weigel D."/>
            <person name="Wright S.I."/>
        </authorList>
    </citation>
    <scope>NUCLEOTIDE SEQUENCE [LARGE SCALE GENOMIC DNA]</scope>
    <source>
        <strain evidence="3">cv. Monte Gargano</strain>
    </source>
</reference>
<dbReference type="eggNOG" id="KOG0417">
    <property type="taxonomic scope" value="Eukaryota"/>
</dbReference>
<keyword evidence="3" id="KW-1185">Reference proteome</keyword>
<dbReference type="Gene3D" id="3.10.110.10">
    <property type="entry name" value="Ubiquitin Conjugating Enzyme"/>
    <property type="match status" value="1"/>
</dbReference>
<sequence>MWQVVIGACDYVEKKKFGAISDPPHGVSFPHFSSAAAGSDDLSTIDAQSEGPKLLYFQPPIVAFATPIYHPNIDNSGRIRLDILNLPSKGAWQPSLNISTVLFSIRLLLGEPNPDDGLMFEASGEYKAREMTEKYANVKNDGCSTSLQNCP</sequence>
<protein>
    <recommendedName>
        <fullName evidence="1">UBC core domain-containing protein</fullName>
    </recommendedName>
</protein>
<dbReference type="AlphaFoldDB" id="R0GS83"/>
<dbReference type="PROSITE" id="PS50127">
    <property type="entry name" value="UBC_2"/>
    <property type="match status" value="1"/>
</dbReference>